<evidence type="ECO:0000256" key="4">
    <source>
        <dbReference type="PROSITE-ProRule" id="PRU00169"/>
    </source>
</evidence>
<name>W4HPT2_9RHOB</name>
<keyword evidence="8" id="KW-1185">Reference proteome</keyword>
<dbReference type="Proteomes" id="UP000019063">
    <property type="component" value="Unassembled WGS sequence"/>
</dbReference>
<feature type="domain" description="Response regulatory" evidence="6">
    <location>
        <begin position="8"/>
        <end position="123"/>
    </location>
</feature>
<dbReference type="InterPro" id="IPR036388">
    <property type="entry name" value="WH-like_DNA-bd_sf"/>
</dbReference>
<dbReference type="EMBL" id="AQQW01000001">
    <property type="protein sequence ID" value="ETW14777.1"/>
    <property type="molecule type" value="Genomic_DNA"/>
</dbReference>
<dbReference type="InterPro" id="IPR001789">
    <property type="entry name" value="Sig_transdc_resp-reg_receiver"/>
</dbReference>
<dbReference type="GO" id="GO:0003677">
    <property type="term" value="F:DNA binding"/>
    <property type="evidence" value="ECO:0007669"/>
    <property type="project" value="UniProtKB-KW"/>
</dbReference>
<dbReference type="RefSeq" id="WP_051487328.1">
    <property type="nucleotide sequence ID" value="NZ_AQQW01000001.1"/>
</dbReference>
<dbReference type="InterPro" id="IPR000792">
    <property type="entry name" value="Tscrpt_reg_LuxR_C"/>
</dbReference>
<evidence type="ECO:0000256" key="2">
    <source>
        <dbReference type="ARBA" id="ARBA00023125"/>
    </source>
</evidence>
<dbReference type="PANTHER" id="PTHR44688:SF16">
    <property type="entry name" value="DNA-BINDING TRANSCRIPTIONAL ACTIVATOR DEVR_DOSR"/>
    <property type="match status" value="1"/>
</dbReference>
<comment type="caution">
    <text evidence="7">The sequence shown here is derived from an EMBL/GenBank/DDBJ whole genome shotgun (WGS) entry which is preliminary data.</text>
</comment>
<dbReference type="PROSITE" id="PS50043">
    <property type="entry name" value="HTH_LUXR_2"/>
    <property type="match status" value="1"/>
</dbReference>
<dbReference type="Pfam" id="PF00196">
    <property type="entry name" value="GerE"/>
    <property type="match status" value="1"/>
</dbReference>
<evidence type="ECO:0000259" key="6">
    <source>
        <dbReference type="PROSITE" id="PS50110"/>
    </source>
</evidence>
<dbReference type="STRING" id="1379903.ATO8_02680"/>
<reference evidence="7 8" key="1">
    <citation type="journal article" date="2014" name="Antonie Van Leeuwenhoek">
        <title>Roseivivax atlanticus sp. nov., isolated from surface seawater of the Atlantic Ocean.</title>
        <authorList>
            <person name="Li G."/>
            <person name="Lai Q."/>
            <person name="Liu X."/>
            <person name="Sun F."/>
            <person name="Shao Z."/>
        </authorList>
    </citation>
    <scope>NUCLEOTIDE SEQUENCE [LARGE SCALE GENOMIC DNA]</scope>
    <source>
        <strain evidence="7 8">22II-s10s</strain>
    </source>
</reference>
<dbReference type="GO" id="GO:0006355">
    <property type="term" value="P:regulation of DNA-templated transcription"/>
    <property type="evidence" value="ECO:0007669"/>
    <property type="project" value="InterPro"/>
</dbReference>
<evidence type="ECO:0000313" key="8">
    <source>
        <dbReference type="Proteomes" id="UP000019063"/>
    </source>
</evidence>
<keyword evidence="1" id="KW-0805">Transcription regulation</keyword>
<evidence type="ECO:0000313" key="7">
    <source>
        <dbReference type="EMBL" id="ETW14777.1"/>
    </source>
</evidence>
<dbReference type="GO" id="GO:0000160">
    <property type="term" value="P:phosphorelay signal transduction system"/>
    <property type="evidence" value="ECO:0007669"/>
    <property type="project" value="InterPro"/>
</dbReference>
<dbReference type="PANTHER" id="PTHR44688">
    <property type="entry name" value="DNA-BINDING TRANSCRIPTIONAL ACTIVATOR DEVR_DOSR"/>
    <property type="match status" value="1"/>
</dbReference>
<dbReference type="PROSITE" id="PS50110">
    <property type="entry name" value="RESPONSE_REGULATORY"/>
    <property type="match status" value="1"/>
</dbReference>
<dbReference type="eggNOG" id="COG2197">
    <property type="taxonomic scope" value="Bacteria"/>
</dbReference>
<dbReference type="InterPro" id="IPR011006">
    <property type="entry name" value="CheY-like_superfamily"/>
</dbReference>
<keyword evidence="2" id="KW-0238">DNA-binding</keyword>
<protein>
    <submittedName>
        <fullName evidence="7">Two component LuxR family transcriptional regulator</fullName>
    </submittedName>
</protein>
<gene>
    <name evidence="7" type="ORF">ATO8_02680</name>
</gene>
<dbReference type="AlphaFoldDB" id="W4HPT2"/>
<evidence type="ECO:0000259" key="5">
    <source>
        <dbReference type="PROSITE" id="PS50043"/>
    </source>
</evidence>
<evidence type="ECO:0000256" key="1">
    <source>
        <dbReference type="ARBA" id="ARBA00023015"/>
    </source>
</evidence>
<dbReference type="PRINTS" id="PR00038">
    <property type="entry name" value="HTHLUXR"/>
</dbReference>
<dbReference type="SUPFAM" id="SSF52172">
    <property type="entry name" value="CheY-like"/>
    <property type="match status" value="1"/>
</dbReference>
<feature type="modified residue" description="4-aspartylphosphate" evidence="4">
    <location>
        <position position="59"/>
    </location>
</feature>
<dbReference type="CDD" id="cd06170">
    <property type="entry name" value="LuxR_C_like"/>
    <property type="match status" value="1"/>
</dbReference>
<dbReference type="SMART" id="SM00421">
    <property type="entry name" value="HTH_LUXR"/>
    <property type="match status" value="1"/>
</dbReference>
<proteinExistence type="predicted"/>
<evidence type="ECO:0000256" key="3">
    <source>
        <dbReference type="ARBA" id="ARBA00023163"/>
    </source>
</evidence>
<organism evidence="7 8">
    <name type="scientific">Roseivivax marinus</name>
    <dbReference type="NCBI Taxonomy" id="1379903"/>
    <lineage>
        <taxon>Bacteria</taxon>
        <taxon>Pseudomonadati</taxon>
        <taxon>Pseudomonadota</taxon>
        <taxon>Alphaproteobacteria</taxon>
        <taxon>Rhodobacterales</taxon>
        <taxon>Roseobacteraceae</taxon>
        <taxon>Roseivivax</taxon>
    </lineage>
</organism>
<dbReference type="Gene3D" id="1.10.10.10">
    <property type="entry name" value="Winged helix-like DNA-binding domain superfamily/Winged helix DNA-binding domain"/>
    <property type="match status" value="1"/>
</dbReference>
<dbReference type="Gene3D" id="3.40.50.2300">
    <property type="match status" value="1"/>
</dbReference>
<keyword evidence="3" id="KW-0804">Transcription</keyword>
<dbReference type="InterPro" id="IPR016032">
    <property type="entry name" value="Sig_transdc_resp-reg_C-effctor"/>
</dbReference>
<accession>W4HPT2</accession>
<keyword evidence="4" id="KW-0597">Phosphoprotein</keyword>
<sequence>MRSQQSARFAVADDCSIFAEAAVRLLRESFDLADDACTALSPFTAEAVPKTRPDLLILDPLFVRPLDRLVPEWRAQLPSLRLFAFATQPTIELARFCLGLGFNGFLPKTADSVTLVRAVGVVAKGGHFMDKAYGRQLMADRATQDMRPLTMREQDVLKRTSLGYSNREIARSLDLSPKTVDSHRARGMAKLALSERSELVRFAAANGWLS</sequence>
<feature type="domain" description="HTH luxR-type" evidence="5">
    <location>
        <begin position="142"/>
        <end position="207"/>
    </location>
</feature>
<dbReference type="SUPFAM" id="SSF46894">
    <property type="entry name" value="C-terminal effector domain of the bipartite response regulators"/>
    <property type="match status" value="1"/>
</dbReference>